<dbReference type="RefSeq" id="WP_332077893.1">
    <property type="nucleotide sequence ID" value="NZ_JAZHBM010000002.1"/>
</dbReference>
<proteinExistence type="predicted"/>
<organism evidence="1 2">
    <name type="scientific">Luteimonas flava</name>
    <dbReference type="NCBI Taxonomy" id="3115822"/>
    <lineage>
        <taxon>Bacteria</taxon>
        <taxon>Pseudomonadati</taxon>
        <taxon>Pseudomonadota</taxon>
        <taxon>Gammaproteobacteria</taxon>
        <taxon>Lysobacterales</taxon>
        <taxon>Lysobacteraceae</taxon>
        <taxon>Luteimonas</taxon>
    </lineage>
</organism>
<dbReference type="InterPro" id="IPR009100">
    <property type="entry name" value="AcylCoA_DH/oxidase_NM_dom_sf"/>
</dbReference>
<dbReference type="Gene3D" id="2.40.110.10">
    <property type="entry name" value="Butyryl-CoA Dehydrogenase, subunit A, domain 2"/>
    <property type="match status" value="1"/>
</dbReference>
<evidence type="ECO:0000313" key="2">
    <source>
        <dbReference type="Proteomes" id="UP001358324"/>
    </source>
</evidence>
<dbReference type="EMBL" id="JAZHBM010000002">
    <property type="protein sequence ID" value="MEF3082136.1"/>
    <property type="molecule type" value="Genomic_DNA"/>
</dbReference>
<evidence type="ECO:0000313" key="1">
    <source>
        <dbReference type="EMBL" id="MEF3082136.1"/>
    </source>
</evidence>
<keyword evidence="2" id="KW-1185">Reference proteome</keyword>
<dbReference type="InterPro" id="IPR046373">
    <property type="entry name" value="Acyl-CoA_Oxase/DH_mid-dom_sf"/>
</dbReference>
<dbReference type="SUPFAM" id="SSF56645">
    <property type="entry name" value="Acyl-CoA dehydrogenase NM domain-like"/>
    <property type="match status" value="1"/>
</dbReference>
<comment type="caution">
    <text evidence="1">The sequence shown here is derived from an EMBL/GenBank/DDBJ whole genome shotgun (WGS) entry which is preliminary data.</text>
</comment>
<accession>A0ABU7WDT8</accession>
<name>A0ABU7WDT8_9GAMM</name>
<reference evidence="1 2" key="1">
    <citation type="submission" date="2024-01" db="EMBL/GenBank/DDBJ databases">
        <title>Novel species of the genus Luteimonas isolated from rivers.</title>
        <authorList>
            <person name="Lu H."/>
        </authorList>
    </citation>
    <scope>NUCLEOTIDE SEQUENCE [LARGE SCALE GENOMIC DNA]</scope>
    <source>
        <strain evidence="1 2">SMYT11W</strain>
    </source>
</reference>
<sequence>MPPLSSTPPSAASVACAPALFAFVRDAMARHASLPLPGHGDTLTRWRHLSDIAAEDVCGIKVLEAHYDALAILSELGAPERALDGALLHAVWAAEPPDARLEFTPGVDGIGSLNGIKAWCSGADLVDAALVTAHIGESRVLVQVMRAAPGIEVLPGHWQAVGMSRVESGRLQFRDVAAVQVGAAGDYLARPGFWHGGGGIAACWFGAATAIAETLRRHPRAAHNPHAMAHLGAIDMALSAAASLLRETAAAIDHDPDAPHATAITRVRSVVERTATEVIDRVGRALGPGPLCEDGAHALRCADLTTFLRQSHAERDWAELGVAAQARDITWQL</sequence>
<protein>
    <submittedName>
        <fullName evidence="1">Acyl-CoA dehydrogenase</fullName>
    </submittedName>
</protein>
<dbReference type="Proteomes" id="UP001358324">
    <property type="component" value="Unassembled WGS sequence"/>
</dbReference>
<gene>
    <name evidence="1" type="ORF">V3391_07895</name>
</gene>